<evidence type="ECO:0000313" key="3">
    <source>
        <dbReference type="Proteomes" id="UP000700732"/>
    </source>
</evidence>
<keyword evidence="1" id="KW-0472">Membrane</keyword>
<dbReference type="EMBL" id="VFIA01000030">
    <property type="protein sequence ID" value="MBC3793716.1"/>
    <property type="molecule type" value="Genomic_DNA"/>
</dbReference>
<feature type="transmembrane region" description="Helical" evidence="1">
    <location>
        <begin position="6"/>
        <end position="23"/>
    </location>
</feature>
<evidence type="ECO:0000313" key="2">
    <source>
        <dbReference type="EMBL" id="MBC3793716.1"/>
    </source>
</evidence>
<gene>
    <name evidence="2" type="ORF">FH603_4235</name>
</gene>
<accession>A0ABR6WAX9</accession>
<keyword evidence="1" id="KW-0812">Transmembrane</keyword>
<keyword evidence="1" id="KW-1133">Transmembrane helix</keyword>
<name>A0ABR6WAX9_9BACT</name>
<protein>
    <submittedName>
        <fullName evidence="2">Uncharacterized protein</fullName>
    </submittedName>
</protein>
<proteinExistence type="predicted"/>
<reference evidence="2 3" key="1">
    <citation type="submission" date="2019-06" db="EMBL/GenBank/DDBJ databases">
        <title>Spirosoma utsteinense sp. nov. isolated from Antarctic ice-free soils.</title>
        <authorList>
            <person name="Tahon G."/>
        </authorList>
    </citation>
    <scope>NUCLEOTIDE SEQUENCE [LARGE SCALE GENOMIC DNA]</scope>
    <source>
        <strain evidence="2 3">LMG 31447</strain>
    </source>
</reference>
<organism evidence="2 3">
    <name type="scientific">Spirosoma utsteinense</name>
    <dbReference type="NCBI Taxonomy" id="2585773"/>
    <lineage>
        <taxon>Bacteria</taxon>
        <taxon>Pseudomonadati</taxon>
        <taxon>Bacteroidota</taxon>
        <taxon>Cytophagia</taxon>
        <taxon>Cytophagales</taxon>
        <taxon>Cytophagaceae</taxon>
        <taxon>Spirosoma</taxon>
    </lineage>
</organism>
<keyword evidence="3" id="KW-1185">Reference proteome</keyword>
<evidence type="ECO:0000256" key="1">
    <source>
        <dbReference type="SAM" id="Phobius"/>
    </source>
</evidence>
<sequence>MSLLSSLIGGILILLAVITYLIIRGGKGGREETLYDRYQRALRAGSKRAALRAGRIYYSCIGRGPLSVTSKEAIKEDLRKMDDDKV</sequence>
<dbReference type="Proteomes" id="UP000700732">
    <property type="component" value="Unassembled WGS sequence"/>
</dbReference>
<dbReference type="RefSeq" id="WP_186739570.1">
    <property type="nucleotide sequence ID" value="NZ_VFIA01000030.1"/>
</dbReference>
<comment type="caution">
    <text evidence="2">The sequence shown here is derived from an EMBL/GenBank/DDBJ whole genome shotgun (WGS) entry which is preliminary data.</text>
</comment>